<reference evidence="1" key="1">
    <citation type="submission" date="2020-11" db="EMBL/GenBank/DDBJ databases">
        <authorList>
            <consortium name="DOE Joint Genome Institute"/>
            <person name="Ahrendt S."/>
            <person name="Riley R."/>
            <person name="Andreopoulos W."/>
            <person name="Labutti K."/>
            <person name="Pangilinan J."/>
            <person name="Ruiz-Duenas F.J."/>
            <person name="Barrasa J.M."/>
            <person name="Sanchez-Garcia M."/>
            <person name="Camarero S."/>
            <person name="Miyauchi S."/>
            <person name="Serrano A."/>
            <person name="Linde D."/>
            <person name="Babiker R."/>
            <person name="Drula E."/>
            <person name="Ayuso-Fernandez I."/>
            <person name="Pacheco R."/>
            <person name="Padilla G."/>
            <person name="Ferreira P."/>
            <person name="Barriuso J."/>
            <person name="Kellner H."/>
            <person name="Castanera R."/>
            <person name="Alfaro M."/>
            <person name="Ramirez L."/>
            <person name="Pisabarro A.G."/>
            <person name="Kuo A."/>
            <person name="Tritt A."/>
            <person name="Lipzen A."/>
            <person name="He G."/>
            <person name="Yan M."/>
            <person name="Ng V."/>
            <person name="Cullen D."/>
            <person name="Martin F."/>
            <person name="Rosso M.-N."/>
            <person name="Henrissat B."/>
            <person name="Hibbett D."/>
            <person name="Martinez A.T."/>
            <person name="Grigoriev I.V."/>
        </authorList>
    </citation>
    <scope>NUCLEOTIDE SEQUENCE</scope>
    <source>
        <strain evidence="1">ATCC 90797</strain>
    </source>
</reference>
<keyword evidence="2" id="KW-1185">Reference proteome</keyword>
<name>A0A9P5ZT39_PLEER</name>
<dbReference type="EMBL" id="MU154592">
    <property type="protein sequence ID" value="KAF9493022.1"/>
    <property type="molecule type" value="Genomic_DNA"/>
</dbReference>
<dbReference type="AlphaFoldDB" id="A0A9P5ZT39"/>
<gene>
    <name evidence="1" type="ORF">BDN71DRAFT_1395895</name>
</gene>
<proteinExistence type="predicted"/>
<organism evidence="1 2">
    <name type="scientific">Pleurotus eryngii</name>
    <name type="common">Boletus of the steppes</name>
    <dbReference type="NCBI Taxonomy" id="5323"/>
    <lineage>
        <taxon>Eukaryota</taxon>
        <taxon>Fungi</taxon>
        <taxon>Dikarya</taxon>
        <taxon>Basidiomycota</taxon>
        <taxon>Agaricomycotina</taxon>
        <taxon>Agaricomycetes</taxon>
        <taxon>Agaricomycetidae</taxon>
        <taxon>Agaricales</taxon>
        <taxon>Pleurotineae</taxon>
        <taxon>Pleurotaceae</taxon>
        <taxon>Pleurotus</taxon>
    </lineage>
</organism>
<evidence type="ECO:0000313" key="2">
    <source>
        <dbReference type="Proteomes" id="UP000807025"/>
    </source>
</evidence>
<evidence type="ECO:0000313" key="1">
    <source>
        <dbReference type="EMBL" id="KAF9493022.1"/>
    </source>
</evidence>
<comment type="caution">
    <text evidence="1">The sequence shown here is derived from an EMBL/GenBank/DDBJ whole genome shotgun (WGS) entry which is preliminary data.</text>
</comment>
<dbReference type="Proteomes" id="UP000807025">
    <property type="component" value="Unassembled WGS sequence"/>
</dbReference>
<sequence length="62" mass="6926">IIHLDVAGSSIVVVDTAEAANELFDRRSSIYSSRYGTFEGKHIFRGLLTAITIPRFIMLNEL</sequence>
<feature type="non-terminal residue" evidence="1">
    <location>
        <position position="1"/>
    </location>
</feature>
<accession>A0A9P5ZT39</accession>
<protein>
    <submittedName>
        <fullName evidence="1">Uncharacterized protein</fullName>
    </submittedName>
</protein>